<evidence type="ECO:0000256" key="5">
    <source>
        <dbReference type="ARBA" id="ARBA00023136"/>
    </source>
</evidence>
<feature type="transmembrane region" description="Helical" evidence="6">
    <location>
        <begin position="265"/>
        <end position="289"/>
    </location>
</feature>
<comment type="subcellular location">
    <subcellularLocation>
        <location evidence="1">Membrane</location>
        <topology evidence="1">Multi-pass membrane protein</topology>
    </subcellularLocation>
</comment>
<evidence type="ECO:0000256" key="3">
    <source>
        <dbReference type="ARBA" id="ARBA00022692"/>
    </source>
</evidence>
<organism evidence="7 8">
    <name type="scientific">Caldanaerobacter subterraneus</name>
    <dbReference type="NCBI Taxonomy" id="911092"/>
    <lineage>
        <taxon>Bacteria</taxon>
        <taxon>Bacillati</taxon>
        <taxon>Bacillota</taxon>
        <taxon>Clostridia</taxon>
        <taxon>Thermoanaerobacterales</taxon>
        <taxon>Thermoanaerobacteraceae</taxon>
        <taxon>Caldanaerobacter</taxon>
    </lineage>
</organism>
<dbReference type="PIRSF" id="PIRSF006060">
    <property type="entry name" value="AA_transporter"/>
    <property type="match status" value="1"/>
</dbReference>
<feature type="transmembrane region" description="Helical" evidence="6">
    <location>
        <begin position="226"/>
        <end position="244"/>
    </location>
</feature>
<evidence type="ECO:0000256" key="1">
    <source>
        <dbReference type="ARBA" id="ARBA00004141"/>
    </source>
</evidence>
<gene>
    <name evidence="7" type="ORF">HKI81_00370</name>
</gene>
<feature type="transmembrane region" description="Helical" evidence="6">
    <location>
        <begin position="389"/>
        <end position="408"/>
    </location>
</feature>
<dbReference type="PANTHER" id="PTHR43243:SF4">
    <property type="entry name" value="CATIONIC AMINO ACID TRANSPORTER 4"/>
    <property type="match status" value="1"/>
</dbReference>
<feature type="transmembrane region" description="Helical" evidence="6">
    <location>
        <begin position="309"/>
        <end position="332"/>
    </location>
</feature>
<dbReference type="Gene3D" id="1.20.1740.10">
    <property type="entry name" value="Amino acid/polyamine transporter I"/>
    <property type="match status" value="1"/>
</dbReference>
<reference evidence="7 8" key="1">
    <citation type="submission" date="2020-04" db="EMBL/GenBank/DDBJ databases">
        <title>Draft genome sequence of Caldanaerobacter sunterraneus. strain 1523vc isolated from Griffin hot spring, Kamchatka, Russia.</title>
        <authorList>
            <person name="Toshchakov S.V."/>
            <person name="Podosokorskaya O.A."/>
            <person name="Kublanov I.V."/>
            <person name="Korzhenkov A."/>
            <person name="Patrushev M.V."/>
        </authorList>
    </citation>
    <scope>NUCLEOTIDE SEQUENCE [LARGE SCALE GENOMIC DNA]</scope>
    <source>
        <strain evidence="7 8">1523vc</strain>
    </source>
</reference>
<keyword evidence="4 6" id="KW-1133">Transmembrane helix</keyword>
<name>A0A7Y2L4M6_9THEO</name>
<sequence>MANSTSSYLWRKKTLEMVLSETEAEQFKLKKTLTAIDLIALGIGAIIGTGIFVITGVAAAEKAGPAIVLSFILAGLACAFAAISYAELASMFPIAGSTYNYTYIAMGEFLAWIIGWDLILEYVFALPAISLGWSGYFTNLLGSIGINIPAWAANSAWQAPGTGGLINLPAIGILLAIAILNYIGVRETATVNNIGVAFKVFVVLFFIFTAVWYVKPANWSPFLPYGWAGVFHGAAIIFFAYIGFDAVSTAAEETKNPAKDMPIGILGSLGISTLLYIAVSAILTGVVSYTELNDPAPVAKALNLIGLNWARGLVSLGAIVGITTVLLVMFYGSTRIIFAMSRDGLLPPIFSKVHPKYRTPTLAIYLITIATTLVAGFFPIGVIAELVNIGTMLAFVLTSIATIVLRYTQPDLPRKFRAPGMPWTGILAIAFVLSLMVSLPWETWVRLIVWFVIGLFIYFGYGRHNSILAKQQTQH</sequence>
<dbReference type="PANTHER" id="PTHR43243">
    <property type="entry name" value="INNER MEMBRANE TRANSPORTER YGJI-RELATED"/>
    <property type="match status" value="1"/>
</dbReference>
<dbReference type="RefSeq" id="WP_170269882.1">
    <property type="nucleotide sequence ID" value="NZ_JABEQB010000001.1"/>
</dbReference>
<comment type="caution">
    <text evidence="7">The sequence shown here is derived from an EMBL/GenBank/DDBJ whole genome shotgun (WGS) entry which is preliminary data.</text>
</comment>
<dbReference type="GO" id="GO:0016020">
    <property type="term" value="C:membrane"/>
    <property type="evidence" value="ECO:0007669"/>
    <property type="project" value="UniProtKB-SubCell"/>
</dbReference>
<evidence type="ECO:0000256" key="4">
    <source>
        <dbReference type="ARBA" id="ARBA00022989"/>
    </source>
</evidence>
<evidence type="ECO:0000313" key="7">
    <source>
        <dbReference type="EMBL" id="NNG65714.1"/>
    </source>
</evidence>
<feature type="transmembrane region" description="Helical" evidence="6">
    <location>
        <begin position="362"/>
        <end position="383"/>
    </location>
</feature>
<feature type="transmembrane region" description="Helical" evidence="6">
    <location>
        <begin position="165"/>
        <end position="184"/>
    </location>
</feature>
<feature type="transmembrane region" description="Helical" evidence="6">
    <location>
        <begin position="109"/>
        <end position="133"/>
    </location>
</feature>
<dbReference type="GO" id="GO:0015171">
    <property type="term" value="F:amino acid transmembrane transporter activity"/>
    <property type="evidence" value="ECO:0007669"/>
    <property type="project" value="TreeGrafter"/>
</dbReference>
<accession>A0A7Y2L4M6</accession>
<evidence type="ECO:0000256" key="6">
    <source>
        <dbReference type="SAM" id="Phobius"/>
    </source>
</evidence>
<evidence type="ECO:0000313" key="8">
    <source>
        <dbReference type="Proteomes" id="UP000529861"/>
    </source>
</evidence>
<proteinExistence type="predicted"/>
<feature type="transmembrane region" description="Helical" evidence="6">
    <location>
        <begin position="38"/>
        <end position="60"/>
    </location>
</feature>
<dbReference type="Proteomes" id="UP000529861">
    <property type="component" value="Unassembled WGS sequence"/>
</dbReference>
<keyword evidence="3 6" id="KW-0812">Transmembrane</keyword>
<dbReference type="InterPro" id="IPR002293">
    <property type="entry name" value="AA/rel_permease1"/>
</dbReference>
<dbReference type="Pfam" id="PF13520">
    <property type="entry name" value="AA_permease_2"/>
    <property type="match status" value="1"/>
</dbReference>
<feature type="transmembrane region" description="Helical" evidence="6">
    <location>
        <begin position="443"/>
        <end position="461"/>
    </location>
</feature>
<dbReference type="EMBL" id="JABEQB010000001">
    <property type="protein sequence ID" value="NNG65714.1"/>
    <property type="molecule type" value="Genomic_DNA"/>
</dbReference>
<keyword evidence="2" id="KW-0813">Transport</keyword>
<evidence type="ECO:0000256" key="2">
    <source>
        <dbReference type="ARBA" id="ARBA00022448"/>
    </source>
</evidence>
<keyword evidence="5 6" id="KW-0472">Membrane</keyword>
<protein>
    <submittedName>
        <fullName evidence="7">Amino acid permease</fullName>
    </submittedName>
</protein>
<feature type="transmembrane region" description="Helical" evidence="6">
    <location>
        <begin position="66"/>
        <end position="88"/>
    </location>
</feature>
<dbReference type="AlphaFoldDB" id="A0A7Y2L4M6"/>
<feature type="transmembrane region" description="Helical" evidence="6">
    <location>
        <begin position="420"/>
        <end position="437"/>
    </location>
</feature>
<feature type="transmembrane region" description="Helical" evidence="6">
    <location>
        <begin position="196"/>
        <end position="214"/>
    </location>
</feature>